<proteinExistence type="predicted"/>
<name>A0A128EIH1_9BACT</name>
<dbReference type="GO" id="GO:0008270">
    <property type="term" value="F:zinc ion binding"/>
    <property type="evidence" value="ECO:0007669"/>
    <property type="project" value="InterPro"/>
</dbReference>
<dbReference type="GO" id="GO:0032259">
    <property type="term" value="P:methylation"/>
    <property type="evidence" value="ECO:0007669"/>
    <property type="project" value="UniProtKB-KW"/>
</dbReference>
<protein>
    <submittedName>
        <fullName evidence="7">Homocysteine S-methyltransferase</fullName>
        <ecNumber evidence="7">2.1.1.10</ecNumber>
    </submittedName>
</protein>
<sequence length="308" mass="33754">MGKFRDLLEKKRFVLLDGALGTQLERSGFDISGELWSARFILENPQALSQIHADYLKAGCDIITTSGYQASFKALCEYGLSANLALNMIKKTVFIAKDEVKKAKSSALVAASFGPYGAYLADGSEFSGSYNLSQDEYFEFYKPTIKAVLEAKADVLCFETIPNFDEIRALCALLKSEFNGCEAWISCSAKNESQICDGSLIGEVASFLNEQENIVAFGINCTKAKFFNALLKAISFVSNKPLIAYPNGGGAYDGATQSWICDKTHTDLDESFLAWAKLGVRIMGGCCNTTPEDIARLKVVMDRKNNQI</sequence>
<reference evidence="7 8" key="1">
    <citation type="submission" date="2016-02" db="EMBL/GenBank/DDBJ databases">
        <authorList>
            <consortium name="Pathogen Informatics"/>
        </authorList>
    </citation>
    <scope>NUCLEOTIDE SEQUENCE [LARGE SCALE GENOMIC DNA]</scope>
    <source>
        <strain evidence="7 8">RC20</strain>
    </source>
</reference>
<dbReference type="InterPro" id="IPR036589">
    <property type="entry name" value="HCY_dom_sf"/>
</dbReference>
<dbReference type="GO" id="GO:0008898">
    <property type="term" value="F:S-adenosylmethionine-homocysteine S-methyltransferase activity"/>
    <property type="evidence" value="ECO:0007669"/>
    <property type="project" value="TreeGrafter"/>
</dbReference>
<gene>
    <name evidence="7" type="primary">mmuM</name>
    <name evidence="7" type="ORF">ERS672216_01527</name>
</gene>
<dbReference type="AlphaFoldDB" id="A0A128EIH1"/>
<evidence type="ECO:0000256" key="3">
    <source>
        <dbReference type="ARBA" id="ARBA00022723"/>
    </source>
</evidence>
<feature type="binding site" evidence="5">
    <location>
        <position position="221"/>
    </location>
    <ligand>
        <name>Zn(2+)</name>
        <dbReference type="ChEBI" id="CHEBI:29105"/>
    </ligand>
</feature>
<evidence type="ECO:0000259" key="6">
    <source>
        <dbReference type="PROSITE" id="PS50970"/>
    </source>
</evidence>
<dbReference type="RefSeq" id="WP_075540421.1">
    <property type="nucleotide sequence ID" value="NZ_CP053844.1"/>
</dbReference>
<dbReference type="InterPro" id="IPR003726">
    <property type="entry name" value="HCY_dom"/>
</dbReference>
<dbReference type="EC" id="2.1.1.10" evidence="7"/>
<comment type="cofactor">
    <cofactor evidence="5">
        <name>Zn(2+)</name>
        <dbReference type="ChEBI" id="CHEBI:29105"/>
    </cofactor>
</comment>
<evidence type="ECO:0000313" key="7">
    <source>
        <dbReference type="EMBL" id="CZE48650.1"/>
    </source>
</evidence>
<dbReference type="SUPFAM" id="SSF82282">
    <property type="entry name" value="Homocysteine S-methyltransferase"/>
    <property type="match status" value="1"/>
</dbReference>
<evidence type="ECO:0000313" key="8">
    <source>
        <dbReference type="Proteomes" id="UP000069632"/>
    </source>
</evidence>
<organism evidence="7 8">
    <name type="scientific">Campylobacter geochelonis</name>
    <dbReference type="NCBI Taxonomy" id="1780362"/>
    <lineage>
        <taxon>Bacteria</taxon>
        <taxon>Pseudomonadati</taxon>
        <taxon>Campylobacterota</taxon>
        <taxon>Epsilonproteobacteria</taxon>
        <taxon>Campylobacterales</taxon>
        <taxon>Campylobacteraceae</taxon>
        <taxon>Campylobacter</taxon>
    </lineage>
</organism>
<evidence type="ECO:0000256" key="4">
    <source>
        <dbReference type="ARBA" id="ARBA00022833"/>
    </source>
</evidence>
<feature type="binding site" evidence="5">
    <location>
        <position position="287"/>
    </location>
    <ligand>
        <name>Zn(2+)</name>
        <dbReference type="ChEBI" id="CHEBI:29105"/>
    </ligand>
</feature>
<dbReference type="PANTHER" id="PTHR46015">
    <property type="entry name" value="ZGC:172121"/>
    <property type="match status" value="1"/>
</dbReference>
<keyword evidence="2 5" id="KW-0808">Transferase</keyword>
<dbReference type="GO" id="GO:0009086">
    <property type="term" value="P:methionine biosynthetic process"/>
    <property type="evidence" value="ECO:0007669"/>
    <property type="project" value="InterPro"/>
</dbReference>
<dbReference type="InterPro" id="IPR051486">
    <property type="entry name" value="Hcy_S-methyltransferase"/>
</dbReference>
<evidence type="ECO:0000256" key="2">
    <source>
        <dbReference type="ARBA" id="ARBA00022679"/>
    </source>
</evidence>
<dbReference type="GO" id="GO:0033528">
    <property type="term" value="P:S-methylmethionine cycle"/>
    <property type="evidence" value="ECO:0007669"/>
    <property type="project" value="TreeGrafter"/>
</dbReference>
<dbReference type="Gene3D" id="3.20.20.330">
    <property type="entry name" value="Homocysteine-binding-like domain"/>
    <property type="match status" value="1"/>
</dbReference>
<dbReference type="PANTHER" id="PTHR46015:SF1">
    <property type="entry name" value="HOMOCYSTEINE S-METHYLTRANSFERASE-LIKE ISOFORM 1"/>
    <property type="match status" value="1"/>
</dbReference>
<keyword evidence="8" id="KW-1185">Reference proteome</keyword>
<dbReference type="OrthoDB" id="9803687at2"/>
<evidence type="ECO:0000256" key="5">
    <source>
        <dbReference type="PROSITE-ProRule" id="PRU00333"/>
    </source>
</evidence>
<keyword evidence="1 5" id="KW-0489">Methyltransferase</keyword>
<evidence type="ECO:0000256" key="1">
    <source>
        <dbReference type="ARBA" id="ARBA00022603"/>
    </source>
</evidence>
<dbReference type="NCBIfam" id="NF007020">
    <property type="entry name" value="PRK09485.1"/>
    <property type="match status" value="1"/>
</dbReference>
<dbReference type="Proteomes" id="UP000069632">
    <property type="component" value="Unassembled WGS sequence"/>
</dbReference>
<dbReference type="EMBL" id="FIZP01000009">
    <property type="protein sequence ID" value="CZE48650.1"/>
    <property type="molecule type" value="Genomic_DNA"/>
</dbReference>
<dbReference type="PIRSF" id="PIRSF037505">
    <property type="entry name" value="Betaine_HMT"/>
    <property type="match status" value="1"/>
</dbReference>
<dbReference type="PROSITE" id="PS50970">
    <property type="entry name" value="HCY"/>
    <property type="match status" value="1"/>
</dbReference>
<dbReference type="InterPro" id="IPR017226">
    <property type="entry name" value="BHMT-like"/>
</dbReference>
<feature type="binding site" evidence="5">
    <location>
        <position position="286"/>
    </location>
    <ligand>
        <name>Zn(2+)</name>
        <dbReference type="ChEBI" id="CHEBI:29105"/>
    </ligand>
</feature>
<feature type="domain" description="Hcy-binding" evidence="6">
    <location>
        <begin position="2"/>
        <end position="301"/>
    </location>
</feature>
<dbReference type="Pfam" id="PF02574">
    <property type="entry name" value="S-methyl_trans"/>
    <property type="match status" value="1"/>
</dbReference>
<keyword evidence="3 5" id="KW-0479">Metal-binding</keyword>
<keyword evidence="4 5" id="KW-0862">Zinc</keyword>
<accession>A0A128EIH1</accession>